<dbReference type="PANTHER" id="PTHR45621">
    <property type="entry name" value="OS01G0588500 PROTEIN-RELATED"/>
    <property type="match status" value="1"/>
</dbReference>
<evidence type="ECO:0000256" key="6">
    <source>
        <dbReference type="ARBA" id="ARBA00022741"/>
    </source>
</evidence>
<dbReference type="GO" id="GO:0005524">
    <property type="term" value="F:ATP binding"/>
    <property type="evidence" value="ECO:0007669"/>
    <property type="project" value="UniProtKB-UniRule"/>
</dbReference>
<dbReference type="Gene3D" id="3.30.200.20">
    <property type="entry name" value="Phosphorylase Kinase, domain 1"/>
    <property type="match status" value="1"/>
</dbReference>
<comment type="caution">
    <text evidence="14">The sequence shown here is derived from an EMBL/GenBank/DDBJ whole genome shotgun (WGS) entry which is preliminary data.</text>
</comment>
<evidence type="ECO:0000256" key="7">
    <source>
        <dbReference type="ARBA" id="ARBA00022777"/>
    </source>
</evidence>
<evidence type="ECO:0000256" key="12">
    <source>
        <dbReference type="SAM" id="Phobius"/>
    </source>
</evidence>
<evidence type="ECO:0000259" key="13">
    <source>
        <dbReference type="PROSITE" id="PS50011"/>
    </source>
</evidence>
<organism evidence="14 15">
    <name type="scientific">Gossypium stocksii</name>
    <dbReference type="NCBI Taxonomy" id="47602"/>
    <lineage>
        <taxon>Eukaryota</taxon>
        <taxon>Viridiplantae</taxon>
        <taxon>Streptophyta</taxon>
        <taxon>Embryophyta</taxon>
        <taxon>Tracheophyta</taxon>
        <taxon>Spermatophyta</taxon>
        <taxon>Magnoliopsida</taxon>
        <taxon>eudicotyledons</taxon>
        <taxon>Gunneridae</taxon>
        <taxon>Pentapetalae</taxon>
        <taxon>rosids</taxon>
        <taxon>malvids</taxon>
        <taxon>Malvales</taxon>
        <taxon>Malvaceae</taxon>
        <taxon>Malvoideae</taxon>
        <taxon>Gossypium</taxon>
    </lineage>
</organism>
<keyword evidence="15" id="KW-1185">Reference proteome</keyword>
<keyword evidence="12" id="KW-0472">Membrane</keyword>
<gene>
    <name evidence="14" type="ORF">J1N35_033531</name>
</gene>
<sequence length="453" mass="50138">MGNCLQYFWPTAQNNPDTSGFFYFRYYFNGGFSHSMPLSSLFLVILKGFIYFGYCFNGGFSHSMPLSYFFLVILKGLTTGLLSEVTSESDFPTVNLKVFTYAELDKATRNFALANRLGDGGSSHVFMGYIDERTCRAASLATGTPVAVKRLRTGSNLTHDELLSVVNDLGRHAHSNLVKLIGYCLEEEHKLLVCEYLPNGSLEDHLFIPERLPLSWETRVRIAMDVARGLSFLHGQRIIFRDLKAANVLLDSAFNAKLSDFGYAKIIPGVDQSLTDPIFRTRASGIEGYLAPEYLATDLLTSAIDVYSFGVLLLELVSGRRAVQQTESGIEDNIVEWAQPNIGSRHLLDKIMDAKLREYSHEEAYEVVLIAAECVGEKAQRPRMRKVLLALEQLCPSLVPATASSSSAPVASSSTTHELSFRTLPQLQCPPSNIVSSREALSPPTMGCCCHVI</sequence>
<dbReference type="EC" id="2.7.11.1" evidence="2"/>
<comment type="catalytic activity">
    <reaction evidence="9">
        <text>L-threonyl-[protein] + ATP = O-phospho-L-threonyl-[protein] + ADP + H(+)</text>
        <dbReference type="Rhea" id="RHEA:46608"/>
        <dbReference type="Rhea" id="RHEA-COMP:11060"/>
        <dbReference type="Rhea" id="RHEA-COMP:11605"/>
        <dbReference type="ChEBI" id="CHEBI:15378"/>
        <dbReference type="ChEBI" id="CHEBI:30013"/>
        <dbReference type="ChEBI" id="CHEBI:30616"/>
        <dbReference type="ChEBI" id="CHEBI:61977"/>
        <dbReference type="ChEBI" id="CHEBI:456216"/>
        <dbReference type="EC" id="2.7.11.1"/>
    </reaction>
</comment>
<name>A0A9D3UQJ9_9ROSI</name>
<feature type="domain" description="Protein kinase" evidence="13">
    <location>
        <begin position="111"/>
        <end position="394"/>
    </location>
</feature>
<comment type="subcellular location">
    <subcellularLocation>
        <location evidence="1">Cell membrane</location>
    </subcellularLocation>
</comment>
<evidence type="ECO:0000256" key="10">
    <source>
        <dbReference type="ARBA" id="ARBA00048679"/>
    </source>
</evidence>
<dbReference type="SMART" id="SM00220">
    <property type="entry name" value="S_TKc"/>
    <property type="match status" value="1"/>
</dbReference>
<feature type="transmembrane region" description="Helical" evidence="12">
    <location>
        <begin position="36"/>
        <end position="54"/>
    </location>
</feature>
<dbReference type="Gene3D" id="1.10.510.10">
    <property type="entry name" value="Transferase(Phosphotransferase) domain 1"/>
    <property type="match status" value="1"/>
</dbReference>
<proteinExistence type="predicted"/>
<dbReference type="SUPFAM" id="SSF56112">
    <property type="entry name" value="Protein kinase-like (PK-like)"/>
    <property type="match status" value="1"/>
</dbReference>
<evidence type="ECO:0000256" key="4">
    <source>
        <dbReference type="ARBA" id="ARBA00022527"/>
    </source>
</evidence>
<keyword evidence="5" id="KW-0808">Transferase</keyword>
<feature type="binding site" evidence="11">
    <location>
        <position position="149"/>
    </location>
    <ligand>
        <name>ATP</name>
        <dbReference type="ChEBI" id="CHEBI:30616"/>
    </ligand>
</feature>
<keyword evidence="7" id="KW-0418">Kinase</keyword>
<dbReference type="InterPro" id="IPR011009">
    <property type="entry name" value="Kinase-like_dom_sf"/>
</dbReference>
<dbReference type="PROSITE" id="PS50011">
    <property type="entry name" value="PROTEIN_KINASE_DOM"/>
    <property type="match status" value="1"/>
</dbReference>
<evidence type="ECO:0000313" key="15">
    <source>
        <dbReference type="Proteomes" id="UP000828251"/>
    </source>
</evidence>
<dbReference type="AlphaFoldDB" id="A0A9D3UQJ9"/>
<dbReference type="InterPro" id="IPR017441">
    <property type="entry name" value="Protein_kinase_ATP_BS"/>
</dbReference>
<dbReference type="InterPro" id="IPR001245">
    <property type="entry name" value="Ser-Thr/Tyr_kinase_cat_dom"/>
</dbReference>
<dbReference type="GO" id="GO:0004674">
    <property type="term" value="F:protein serine/threonine kinase activity"/>
    <property type="evidence" value="ECO:0007669"/>
    <property type="project" value="UniProtKB-KW"/>
</dbReference>
<evidence type="ECO:0000256" key="1">
    <source>
        <dbReference type="ARBA" id="ARBA00004236"/>
    </source>
</evidence>
<evidence type="ECO:0000256" key="8">
    <source>
        <dbReference type="ARBA" id="ARBA00022840"/>
    </source>
</evidence>
<dbReference type="EMBL" id="JAIQCV010000010">
    <property type="protein sequence ID" value="KAH1055466.1"/>
    <property type="molecule type" value="Genomic_DNA"/>
</dbReference>
<keyword evidence="4" id="KW-0723">Serine/threonine-protein kinase</keyword>
<evidence type="ECO:0000256" key="9">
    <source>
        <dbReference type="ARBA" id="ARBA00047899"/>
    </source>
</evidence>
<reference evidence="14 15" key="1">
    <citation type="journal article" date="2021" name="Plant Biotechnol. J.">
        <title>Multi-omics assisted identification of the key and species-specific regulatory components of drought-tolerant mechanisms in Gossypium stocksii.</title>
        <authorList>
            <person name="Yu D."/>
            <person name="Ke L."/>
            <person name="Zhang D."/>
            <person name="Wu Y."/>
            <person name="Sun Y."/>
            <person name="Mei J."/>
            <person name="Sun J."/>
            <person name="Sun Y."/>
        </authorList>
    </citation>
    <scope>NUCLEOTIDE SEQUENCE [LARGE SCALE GENOMIC DNA]</scope>
    <source>
        <strain evidence="15">cv. E1</strain>
        <tissue evidence="14">Leaf</tissue>
    </source>
</reference>
<keyword evidence="8 11" id="KW-0067">ATP-binding</keyword>
<evidence type="ECO:0000256" key="2">
    <source>
        <dbReference type="ARBA" id="ARBA00012513"/>
    </source>
</evidence>
<evidence type="ECO:0000256" key="11">
    <source>
        <dbReference type="PROSITE-ProRule" id="PRU10141"/>
    </source>
</evidence>
<keyword evidence="12" id="KW-1133">Transmembrane helix</keyword>
<dbReference type="InterPro" id="IPR000719">
    <property type="entry name" value="Prot_kinase_dom"/>
</dbReference>
<dbReference type="Pfam" id="PF07714">
    <property type="entry name" value="PK_Tyr_Ser-Thr"/>
    <property type="match status" value="1"/>
</dbReference>
<keyword evidence="3" id="KW-1003">Cell membrane</keyword>
<accession>A0A9D3UQJ9</accession>
<dbReference type="InterPro" id="IPR050823">
    <property type="entry name" value="Plant_Ser_Thr_Prot_Kinase"/>
</dbReference>
<dbReference type="GO" id="GO:0005886">
    <property type="term" value="C:plasma membrane"/>
    <property type="evidence" value="ECO:0007669"/>
    <property type="project" value="UniProtKB-SubCell"/>
</dbReference>
<keyword evidence="12" id="KW-0812">Transmembrane</keyword>
<keyword evidence="6 11" id="KW-0547">Nucleotide-binding</keyword>
<evidence type="ECO:0000256" key="5">
    <source>
        <dbReference type="ARBA" id="ARBA00022679"/>
    </source>
</evidence>
<evidence type="ECO:0000313" key="14">
    <source>
        <dbReference type="EMBL" id="KAH1055466.1"/>
    </source>
</evidence>
<comment type="catalytic activity">
    <reaction evidence="10">
        <text>L-seryl-[protein] + ATP = O-phospho-L-seryl-[protein] + ADP + H(+)</text>
        <dbReference type="Rhea" id="RHEA:17989"/>
        <dbReference type="Rhea" id="RHEA-COMP:9863"/>
        <dbReference type="Rhea" id="RHEA-COMP:11604"/>
        <dbReference type="ChEBI" id="CHEBI:15378"/>
        <dbReference type="ChEBI" id="CHEBI:29999"/>
        <dbReference type="ChEBI" id="CHEBI:30616"/>
        <dbReference type="ChEBI" id="CHEBI:83421"/>
        <dbReference type="ChEBI" id="CHEBI:456216"/>
        <dbReference type="EC" id="2.7.11.1"/>
    </reaction>
</comment>
<evidence type="ECO:0000256" key="3">
    <source>
        <dbReference type="ARBA" id="ARBA00022475"/>
    </source>
</evidence>
<dbReference type="FunFam" id="1.10.510.10:FF:001023">
    <property type="entry name" value="Os07g0541700 protein"/>
    <property type="match status" value="1"/>
</dbReference>
<dbReference type="PROSITE" id="PS00107">
    <property type="entry name" value="PROTEIN_KINASE_ATP"/>
    <property type="match status" value="1"/>
</dbReference>
<dbReference type="Proteomes" id="UP000828251">
    <property type="component" value="Unassembled WGS sequence"/>
</dbReference>
<dbReference type="OrthoDB" id="4062651at2759"/>
<feature type="transmembrane region" description="Helical" evidence="12">
    <location>
        <begin position="66"/>
        <end position="83"/>
    </location>
</feature>
<protein>
    <recommendedName>
        <fullName evidence="2">non-specific serine/threonine protein kinase</fullName>
        <ecNumber evidence="2">2.7.11.1</ecNumber>
    </recommendedName>
</protein>